<dbReference type="RefSeq" id="WP_131003645.1">
    <property type="nucleotide sequence ID" value="NZ_JBHSZR010000013.1"/>
</dbReference>
<feature type="region of interest" description="Disordered" evidence="1">
    <location>
        <begin position="216"/>
        <end position="249"/>
    </location>
</feature>
<proteinExistence type="predicted"/>
<protein>
    <submittedName>
        <fullName evidence="2">DUF3618 domain-containing protein</fullName>
    </submittedName>
</protein>
<accession>A0A4Q9GN85</accession>
<dbReference type="Pfam" id="PF12277">
    <property type="entry name" value="DUF3618"/>
    <property type="match status" value="1"/>
</dbReference>
<dbReference type="AlphaFoldDB" id="A0A4Q9GN85"/>
<evidence type="ECO:0000313" key="2">
    <source>
        <dbReference type="EMBL" id="TBN52410.1"/>
    </source>
</evidence>
<feature type="compositionally biased region" description="Basic and acidic residues" evidence="1">
    <location>
        <begin position="216"/>
        <end position="227"/>
    </location>
</feature>
<dbReference type="InterPro" id="IPR022062">
    <property type="entry name" value="DUF3618"/>
</dbReference>
<comment type="caution">
    <text evidence="2">The sequence shown here is derived from an EMBL/GenBank/DDBJ whole genome shotgun (WGS) entry which is preliminary data.</text>
</comment>
<evidence type="ECO:0000256" key="1">
    <source>
        <dbReference type="SAM" id="MobiDB-lite"/>
    </source>
</evidence>
<evidence type="ECO:0000313" key="3">
    <source>
        <dbReference type="Proteomes" id="UP000291613"/>
    </source>
</evidence>
<dbReference type="OrthoDB" id="7471221at2"/>
<sequence>MTRSTSELERDAERTRAELSSTLDEIRARMEPGRVVDQAFAYARNNGGSDFVRNAATQARDNPLPVLLIGAGLAWLMSGRKPAAGPSLGALHGGGVRTAHDARDLTSSAAAAVGDAMSSASAGMRDALGAGKSGVEGVGAKVGSLASSAGDTLQTGGARIGDAVSELQRLCTENPIAVGAIGLAIGAALGAALPGTETENRLMGSEADELKSALKAKADEQLERGERAMQAGLEEAKKPTDESEPRHNE</sequence>
<name>A0A4Q9GN85_9HYPH</name>
<feature type="compositionally biased region" description="Basic and acidic residues" evidence="1">
    <location>
        <begin position="234"/>
        <end position="249"/>
    </location>
</feature>
<organism evidence="2 3">
    <name type="scientific">Hansschlegelia quercus</name>
    <dbReference type="NCBI Taxonomy" id="2528245"/>
    <lineage>
        <taxon>Bacteria</taxon>
        <taxon>Pseudomonadati</taxon>
        <taxon>Pseudomonadota</taxon>
        <taxon>Alphaproteobacteria</taxon>
        <taxon>Hyphomicrobiales</taxon>
        <taxon>Methylopilaceae</taxon>
        <taxon>Hansschlegelia</taxon>
    </lineage>
</organism>
<dbReference type="Proteomes" id="UP000291613">
    <property type="component" value="Unassembled WGS sequence"/>
</dbReference>
<dbReference type="EMBL" id="SIUB01000005">
    <property type="protein sequence ID" value="TBN52410.1"/>
    <property type="molecule type" value="Genomic_DNA"/>
</dbReference>
<gene>
    <name evidence="2" type="ORF">EYR15_11240</name>
</gene>
<keyword evidence="3" id="KW-1185">Reference proteome</keyword>
<reference evidence="2 3" key="1">
    <citation type="submission" date="2019-02" db="EMBL/GenBank/DDBJ databases">
        <title>Hansschlegelia quercus sp. nov., a novel methylotrophic bacterium from buds of oak (Quercus robur L.).</title>
        <authorList>
            <person name="Agafonova N.V."/>
            <person name="Kaparullina E.N."/>
            <person name="Grouzdev D.S."/>
            <person name="Doronina N.V."/>
        </authorList>
    </citation>
    <scope>NUCLEOTIDE SEQUENCE [LARGE SCALE GENOMIC DNA]</scope>
    <source>
        <strain evidence="2 3">Dub</strain>
    </source>
</reference>